<gene>
    <name evidence="2" type="ORF">GZA08_00485</name>
</gene>
<dbReference type="RefSeq" id="WP_163888940.1">
    <property type="nucleotide sequence ID" value="NZ_JAAFYS010000001.1"/>
</dbReference>
<dbReference type="Proteomes" id="UP000474757">
    <property type="component" value="Unassembled WGS sequence"/>
</dbReference>
<evidence type="ECO:0000313" key="2">
    <source>
        <dbReference type="EMBL" id="NDU99444.1"/>
    </source>
</evidence>
<keyword evidence="1" id="KW-0472">Membrane</keyword>
<organism evidence="2 3">
    <name type="scientific">Pseudoroseicyclus tamaricis</name>
    <dbReference type="NCBI Taxonomy" id="2705421"/>
    <lineage>
        <taxon>Bacteria</taxon>
        <taxon>Pseudomonadati</taxon>
        <taxon>Pseudomonadota</taxon>
        <taxon>Alphaproteobacteria</taxon>
        <taxon>Rhodobacterales</taxon>
        <taxon>Paracoccaceae</taxon>
        <taxon>Pseudoroseicyclus</taxon>
    </lineage>
</organism>
<name>A0A6B2JNF2_9RHOB</name>
<keyword evidence="1" id="KW-1133">Transmembrane helix</keyword>
<evidence type="ECO:0000313" key="3">
    <source>
        <dbReference type="Proteomes" id="UP000474757"/>
    </source>
</evidence>
<dbReference type="AlphaFoldDB" id="A0A6B2JNF2"/>
<dbReference type="EMBL" id="JAAGAB010000001">
    <property type="protein sequence ID" value="NDU99444.1"/>
    <property type="molecule type" value="Genomic_DNA"/>
</dbReference>
<evidence type="ECO:0000256" key="1">
    <source>
        <dbReference type="SAM" id="Phobius"/>
    </source>
</evidence>
<sequence length="53" mass="5546">MLTDEVTSMTRVFAAALLFLFLTIIAAVFVSGPEIHAGMIAAPPDIPASNLVT</sequence>
<protein>
    <submittedName>
        <fullName evidence="2">Uncharacterized protein</fullName>
    </submittedName>
</protein>
<proteinExistence type="predicted"/>
<comment type="caution">
    <text evidence="2">The sequence shown here is derived from an EMBL/GenBank/DDBJ whole genome shotgun (WGS) entry which is preliminary data.</text>
</comment>
<reference evidence="2 3" key="1">
    <citation type="submission" date="2020-02" db="EMBL/GenBank/DDBJ databases">
        <title>Pseudoroseicyclus tamarix, sp. nov., isolated from offshore sediment of a Tamarix chinensis forest.</title>
        <authorList>
            <person name="Gai Y."/>
        </authorList>
    </citation>
    <scope>NUCLEOTIDE SEQUENCE [LARGE SCALE GENOMIC DNA]</scope>
    <source>
        <strain evidence="2 3">CLL3-39</strain>
    </source>
</reference>
<keyword evidence="3" id="KW-1185">Reference proteome</keyword>
<keyword evidence="1" id="KW-0812">Transmembrane</keyword>
<feature type="transmembrane region" description="Helical" evidence="1">
    <location>
        <begin position="12"/>
        <end position="30"/>
    </location>
</feature>
<accession>A0A6B2JNF2</accession>